<accession>A0A550JB07</accession>
<sequence>MHKIQKNIFILFLGAFLLIVARGNLLMAAETASQQPYRLDAGVMYIVPDDNLAIIAEKEIHLKSHIEKGIKVWDTRFIDAQDKEINLSTFKKRDRVLVTGSIENGKITADEIRLLRPAAD</sequence>
<dbReference type="RefSeq" id="WP_092058556.1">
    <property type="nucleotide sequence ID" value="NZ_FOJJ01000040.1"/>
</dbReference>
<dbReference type="AlphaFoldDB" id="A0A550JB07"/>
<keyword evidence="2" id="KW-1185">Reference proteome</keyword>
<reference evidence="1 2" key="1">
    <citation type="submission" date="2019-07" db="EMBL/GenBank/DDBJ databases">
        <title>Insights of Desulfuromonas acetexigens electromicrobiology.</title>
        <authorList>
            <person name="Katuri K."/>
            <person name="Sapireddy V."/>
            <person name="Shaw D.R."/>
            <person name="Saikaly P."/>
        </authorList>
    </citation>
    <scope>NUCLEOTIDE SEQUENCE [LARGE SCALE GENOMIC DNA]</scope>
    <source>
        <strain evidence="1 2">2873</strain>
    </source>
</reference>
<comment type="caution">
    <text evidence="1">The sequence shown here is derived from an EMBL/GenBank/DDBJ whole genome shotgun (WGS) entry which is preliminary data.</text>
</comment>
<evidence type="ECO:0008006" key="3">
    <source>
        <dbReference type="Google" id="ProtNLM"/>
    </source>
</evidence>
<organism evidence="1 2">
    <name type="scientific">Trichloromonas acetexigens</name>
    <dbReference type="NCBI Taxonomy" id="38815"/>
    <lineage>
        <taxon>Bacteria</taxon>
        <taxon>Pseudomonadati</taxon>
        <taxon>Thermodesulfobacteriota</taxon>
        <taxon>Desulfuromonadia</taxon>
        <taxon>Desulfuromonadales</taxon>
        <taxon>Trichloromonadaceae</taxon>
        <taxon>Trichloromonas</taxon>
    </lineage>
</organism>
<evidence type="ECO:0000313" key="1">
    <source>
        <dbReference type="EMBL" id="TRO80313.1"/>
    </source>
</evidence>
<evidence type="ECO:0000313" key="2">
    <source>
        <dbReference type="Proteomes" id="UP000317155"/>
    </source>
</evidence>
<dbReference type="EMBL" id="VJVV01000008">
    <property type="protein sequence ID" value="TRO80313.1"/>
    <property type="molecule type" value="Genomic_DNA"/>
</dbReference>
<gene>
    <name evidence="1" type="ORF">FL622_11835</name>
</gene>
<dbReference type="Proteomes" id="UP000317155">
    <property type="component" value="Unassembled WGS sequence"/>
</dbReference>
<protein>
    <recommendedName>
        <fullName evidence="3">DUF5666 domain-containing protein</fullName>
    </recommendedName>
</protein>
<name>A0A550JB07_9BACT</name>
<proteinExistence type="predicted"/>